<evidence type="ECO:0000313" key="3">
    <source>
        <dbReference type="Proteomes" id="UP001631993"/>
    </source>
</evidence>
<evidence type="ECO:0000313" key="2">
    <source>
        <dbReference type="EMBL" id="MFM9649849.1"/>
    </source>
</evidence>
<dbReference type="EMBL" id="JBJVNE010000014">
    <property type="protein sequence ID" value="MFM9649849.1"/>
    <property type="molecule type" value="Genomic_DNA"/>
</dbReference>
<dbReference type="RefSeq" id="WP_369279755.1">
    <property type="nucleotide sequence ID" value="NZ_JBJVND010000008.1"/>
</dbReference>
<gene>
    <name evidence="2" type="ORF">ACKI1S_27335</name>
</gene>
<accession>A0ABW9IS48</accession>
<feature type="compositionally biased region" description="Basic and acidic residues" evidence="1">
    <location>
        <begin position="37"/>
        <end position="47"/>
    </location>
</feature>
<name>A0ABW9IS48_STRGJ</name>
<dbReference type="Proteomes" id="UP001631993">
    <property type="component" value="Unassembled WGS sequence"/>
</dbReference>
<comment type="caution">
    <text evidence="2">The sequence shown here is derived from an EMBL/GenBank/DDBJ whole genome shotgun (WGS) entry which is preliminary data.</text>
</comment>
<feature type="region of interest" description="Disordered" evidence="1">
    <location>
        <begin position="33"/>
        <end position="74"/>
    </location>
</feature>
<organism evidence="2 3">
    <name type="scientific">Streptomyces galilaeus</name>
    <dbReference type="NCBI Taxonomy" id="33899"/>
    <lineage>
        <taxon>Bacteria</taxon>
        <taxon>Bacillati</taxon>
        <taxon>Actinomycetota</taxon>
        <taxon>Actinomycetes</taxon>
        <taxon>Kitasatosporales</taxon>
        <taxon>Streptomycetaceae</taxon>
        <taxon>Streptomyces</taxon>
    </lineage>
</organism>
<sequence length="74" mass="7848">MNELTREDIAEARKQGDVAALVLMAAGRTLKPTKKKPAVDAEPDKPGYHIPRKGAWPCGTAPSGPTPPPCQDCP</sequence>
<evidence type="ECO:0000256" key="1">
    <source>
        <dbReference type="SAM" id="MobiDB-lite"/>
    </source>
</evidence>
<reference evidence="2 3" key="1">
    <citation type="submission" date="2024-12" db="EMBL/GenBank/DDBJ databases">
        <title>Forecasting of Potato common scab and diversities of Pathogenic streptomyces spp. in china.</title>
        <authorList>
            <person name="Handique U."/>
            <person name="Wu J."/>
        </authorList>
    </citation>
    <scope>NUCLEOTIDE SEQUENCE [LARGE SCALE GENOMIC DNA]</scope>
    <source>
        <strain evidence="2 3">ZRIMU1585</strain>
    </source>
</reference>
<feature type="compositionally biased region" description="Pro residues" evidence="1">
    <location>
        <begin position="64"/>
        <end position="74"/>
    </location>
</feature>
<keyword evidence="3" id="KW-1185">Reference proteome</keyword>
<proteinExistence type="predicted"/>
<protein>
    <submittedName>
        <fullName evidence="2">Uncharacterized protein</fullName>
    </submittedName>
</protein>